<feature type="transmembrane region" description="Helical" evidence="1">
    <location>
        <begin position="192"/>
        <end position="212"/>
    </location>
</feature>
<sequence>MPDVPQRHIADRVKQFLDDKKTDPELVREYLGLLLAEQRSLVSQINRSFGLMFLLATLFVLIAVQGVQELSIGGVKLGNLHFISALIPVVMAGLFARAAMLNARRSVVVETYNKLNEQVCPGLYQSDLDTLLIPNLFFVTSEPLMFGWSGRMKKVAEIAWIAEICVFIMLPIVFYVYAYIQIFSLLPVTSPPAWISFLLTVAMYSLAAFVLFEHMNAKRHVTDKAAAGHTEPMAGGA</sequence>
<reference evidence="2 3" key="1">
    <citation type="submission" date="2021-01" db="EMBL/GenBank/DDBJ databases">
        <title>Whole genome shotgun sequence of Catellatospora coxensis NBRC 107359.</title>
        <authorList>
            <person name="Komaki H."/>
            <person name="Tamura T."/>
        </authorList>
    </citation>
    <scope>NUCLEOTIDE SEQUENCE [LARGE SCALE GENOMIC DNA]</scope>
    <source>
        <strain evidence="2 3">NBRC 107359</strain>
    </source>
</reference>
<evidence type="ECO:0000256" key="1">
    <source>
        <dbReference type="SAM" id="Phobius"/>
    </source>
</evidence>
<keyword evidence="1" id="KW-0472">Membrane</keyword>
<accession>A0A8J3PBE1</accession>
<dbReference type="AlphaFoldDB" id="A0A8J3PBE1"/>
<gene>
    <name evidence="2" type="ORF">Cco03nite_75020</name>
</gene>
<protein>
    <submittedName>
        <fullName evidence="2">Uncharacterized protein</fullName>
    </submittedName>
</protein>
<feature type="transmembrane region" description="Helical" evidence="1">
    <location>
        <begin position="49"/>
        <end position="67"/>
    </location>
</feature>
<keyword evidence="1" id="KW-1133">Transmembrane helix</keyword>
<dbReference type="Proteomes" id="UP000630887">
    <property type="component" value="Unassembled WGS sequence"/>
</dbReference>
<organism evidence="2 3">
    <name type="scientific">Catellatospora coxensis</name>
    <dbReference type="NCBI Taxonomy" id="310354"/>
    <lineage>
        <taxon>Bacteria</taxon>
        <taxon>Bacillati</taxon>
        <taxon>Actinomycetota</taxon>
        <taxon>Actinomycetes</taxon>
        <taxon>Micromonosporales</taxon>
        <taxon>Micromonosporaceae</taxon>
        <taxon>Catellatospora</taxon>
    </lineage>
</organism>
<feature type="transmembrane region" description="Helical" evidence="1">
    <location>
        <begin position="79"/>
        <end position="96"/>
    </location>
</feature>
<proteinExistence type="predicted"/>
<evidence type="ECO:0000313" key="3">
    <source>
        <dbReference type="Proteomes" id="UP000630887"/>
    </source>
</evidence>
<dbReference type="EMBL" id="BONI01000101">
    <property type="protein sequence ID" value="GIG10802.1"/>
    <property type="molecule type" value="Genomic_DNA"/>
</dbReference>
<keyword evidence="3" id="KW-1185">Reference proteome</keyword>
<name>A0A8J3PBE1_9ACTN</name>
<evidence type="ECO:0000313" key="2">
    <source>
        <dbReference type="EMBL" id="GIG10802.1"/>
    </source>
</evidence>
<dbReference type="RefSeq" id="WP_203698765.1">
    <property type="nucleotide sequence ID" value="NZ_BAAALC010000026.1"/>
</dbReference>
<feature type="transmembrane region" description="Helical" evidence="1">
    <location>
        <begin position="158"/>
        <end position="180"/>
    </location>
</feature>
<keyword evidence="1" id="KW-0812">Transmembrane</keyword>
<comment type="caution">
    <text evidence="2">The sequence shown here is derived from an EMBL/GenBank/DDBJ whole genome shotgun (WGS) entry which is preliminary data.</text>
</comment>